<dbReference type="Proteomes" id="UP001295444">
    <property type="component" value="Chromosome 02"/>
</dbReference>
<proteinExistence type="predicted"/>
<evidence type="ECO:0000313" key="3">
    <source>
        <dbReference type="Proteomes" id="UP001295444"/>
    </source>
</evidence>
<protein>
    <submittedName>
        <fullName evidence="2">Uncharacterized protein</fullName>
    </submittedName>
</protein>
<reference evidence="2" key="1">
    <citation type="submission" date="2022-03" db="EMBL/GenBank/DDBJ databases">
        <authorList>
            <person name="Alioto T."/>
            <person name="Alioto T."/>
            <person name="Gomez Garrido J."/>
        </authorList>
    </citation>
    <scope>NUCLEOTIDE SEQUENCE</scope>
</reference>
<feature type="region of interest" description="Disordered" evidence="1">
    <location>
        <begin position="144"/>
        <end position="188"/>
    </location>
</feature>
<accession>A0AAD1RGP4</accession>
<name>A0AAD1RGP4_PELCU</name>
<dbReference type="EMBL" id="OW240913">
    <property type="protein sequence ID" value="CAH2253647.1"/>
    <property type="molecule type" value="Genomic_DNA"/>
</dbReference>
<feature type="region of interest" description="Disordered" evidence="1">
    <location>
        <begin position="90"/>
        <end position="112"/>
    </location>
</feature>
<dbReference type="AlphaFoldDB" id="A0AAD1RGP4"/>
<sequence length="194" mass="20991">MPQSIAPIPVAVDTFLSTSGDGAKFPGDFDAPAEIQALIDNSMSKAMTKVLMSAMGVMSDSLSQTFAQALQQTQRTAQPTITQALPLKTAAQPHSGRKALTKTKHSSMSKMDSITSVTDGVTILPPRERTTNWAKSTRLWKRAKAKLDSESDLSDIEEESYMDDSEDPPDPGSDYGIDESDPSQDTIIGVVYYN</sequence>
<feature type="compositionally biased region" description="Basic residues" evidence="1">
    <location>
        <begin position="95"/>
        <end position="107"/>
    </location>
</feature>
<evidence type="ECO:0000313" key="2">
    <source>
        <dbReference type="EMBL" id="CAH2253647.1"/>
    </source>
</evidence>
<feature type="compositionally biased region" description="Acidic residues" evidence="1">
    <location>
        <begin position="150"/>
        <end position="169"/>
    </location>
</feature>
<organism evidence="2 3">
    <name type="scientific">Pelobates cultripes</name>
    <name type="common">Western spadefoot toad</name>
    <dbReference type="NCBI Taxonomy" id="61616"/>
    <lineage>
        <taxon>Eukaryota</taxon>
        <taxon>Metazoa</taxon>
        <taxon>Chordata</taxon>
        <taxon>Craniata</taxon>
        <taxon>Vertebrata</taxon>
        <taxon>Euteleostomi</taxon>
        <taxon>Amphibia</taxon>
        <taxon>Batrachia</taxon>
        <taxon>Anura</taxon>
        <taxon>Pelobatoidea</taxon>
        <taxon>Pelobatidae</taxon>
        <taxon>Pelobates</taxon>
    </lineage>
</organism>
<gene>
    <name evidence="2" type="ORF">PECUL_23A033515</name>
</gene>
<keyword evidence="3" id="KW-1185">Reference proteome</keyword>
<evidence type="ECO:0000256" key="1">
    <source>
        <dbReference type="SAM" id="MobiDB-lite"/>
    </source>
</evidence>